<dbReference type="InterPro" id="IPR051398">
    <property type="entry name" value="Polysacch_Deacetylase"/>
</dbReference>
<dbReference type="Gene3D" id="3.20.20.370">
    <property type="entry name" value="Glycoside hydrolase/deacetylase"/>
    <property type="match status" value="1"/>
</dbReference>
<dbReference type="AlphaFoldDB" id="A0A1I0G218"/>
<proteinExistence type="predicted"/>
<feature type="domain" description="NodB homology" evidence="5">
    <location>
        <begin position="394"/>
        <end position="551"/>
    </location>
</feature>
<dbReference type="RefSeq" id="WP_090445988.1">
    <property type="nucleotide sequence ID" value="NZ_FOHU01000017.1"/>
</dbReference>
<evidence type="ECO:0000313" key="6">
    <source>
        <dbReference type="EMBL" id="SET64726.1"/>
    </source>
</evidence>
<dbReference type="InterPro" id="IPR011330">
    <property type="entry name" value="Glyco_hydro/deAcase_b/a-brl"/>
</dbReference>
<dbReference type="SUPFAM" id="SSF88713">
    <property type="entry name" value="Glycoside hydrolase/deacetylase"/>
    <property type="match status" value="1"/>
</dbReference>
<dbReference type="PROSITE" id="PS51677">
    <property type="entry name" value="NODB"/>
    <property type="match status" value="1"/>
</dbReference>
<dbReference type="GO" id="GO:0005975">
    <property type="term" value="P:carbohydrate metabolic process"/>
    <property type="evidence" value="ECO:0007669"/>
    <property type="project" value="InterPro"/>
</dbReference>
<dbReference type="EMBL" id="FOHU01000017">
    <property type="protein sequence ID" value="SET64726.1"/>
    <property type="molecule type" value="Genomic_DNA"/>
</dbReference>
<evidence type="ECO:0000259" key="4">
    <source>
        <dbReference type="PROSITE" id="PS51272"/>
    </source>
</evidence>
<accession>A0A1I0G218</accession>
<dbReference type="PANTHER" id="PTHR34216:SF3">
    <property type="entry name" value="POLY-BETA-1,6-N-ACETYL-D-GLUCOSAMINE N-DEACETYLASE"/>
    <property type="match status" value="1"/>
</dbReference>
<evidence type="ECO:0000256" key="3">
    <source>
        <dbReference type="ARBA" id="ARBA00022737"/>
    </source>
</evidence>
<name>A0A1I0G218_9FIRM</name>
<dbReference type="CDD" id="cd10918">
    <property type="entry name" value="CE4_NodB_like_5s_6s"/>
    <property type="match status" value="1"/>
</dbReference>
<gene>
    <name evidence="6" type="ORF">SAMN05660297_03035</name>
</gene>
<dbReference type="Pfam" id="PF00395">
    <property type="entry name" value="SLH"/>
    <property type="match status" value="1"/>
</dbReference>
<dbReference type="GO" id="GO:0016810">
    <property type="term" value="F:hydrolase activity, acting on carbon-nitrogen (but not peptide) bonds"/>
    <property type="evidence" value="ECO:0007669"/>
    <property type="project" value="InterPro"/>
</dbReference>
<protein>
    <submittedName>
        <fullName evidence="6">Peptidoglycan/xylan/chitin deacetylase, PgdA/CDA1 family</fullName>
    </submittedName>
</protein>
<evidence type="ECO:0000256" key="2">
    <source>
        <dbReference type="ARBA" id="ARBA00022729"/>
    </source>
</evidence>
<evidence type="ECO:0000313" key="7">
    <source>
        <dbReference type="Proteomes" id="UP000199568"/>
    </source>
</evidence>
<evidence type="ECO:0000259" key="5">
    <source>
        <dbReference type="PROSITE" id="PS51677"/>
    </source>
</evidence>
<dbReference type="STRING" id="426128.SAMN05660297_03035"/>
<dbReference type="Proteomes" id="UP000199568">
    <property type="component" value="Unassembled WGS sequence"/>
</dbReference>
<keyword evidence="7" id="KW-1185">Reference proteome</keyword>
<evidence type="ECO:0000256" key="1">
    <source>
        <dbReference type="ARBA" id="ARBA00004613"/>
    </source>
</evidence>
<keyword evidence="2" id="KW-0732">Signal</keyword>
<dbReference type="OrthoDB" id="9778320at2"/>
<dbReference type="PANTHER" id="PTHR34216">
    <property type="match status" value="1"/>
</dbReference>
<feature type="domain" description="SLH" evidence="4">
    <location>
        <begin position="67"/>
        <end position="131"/>
    </location>
</feature>
<comment type="subcellular location">
    <subcellularLocation>
        <location evidence="1">Secreted</location>
    </subcellularLocation>
</comment>
<reference evidence="6 7" key="1">
    <citation type="submission" date="2016-10" db="EMBL/GenBank/DDBJ databases">
        <authorList>
            <person name="de Groot N.N."/>
        </authorList>
    </citation>
    <scope>NUCLEOTIDE SEQUENCE [LARGE SCALE GENOMIC DNA]</scope>
    <source>
        <strain evidence="6 7">DSM 18979</strain>
    </source>
</reference>
<sequence>MYLRIRCRLMLVLFIIIAFIVIMDPVLAEEIEAAEKIKAGVEVVEGVQDIEDVGVVEIAEDVEVIEINEFLDVYSLNTNPYYESIYKVANAGIMTGVSQELFAPYKSVTRGELAVILAKLLDLKEVENIPLHLEDVDENHWSYSSIVLVLEEGVMKTKSPHEFKLQENATRAEVLEALWGLNQVNEEASEVEVTRGEMAYFIDLWFQEIKKEPLSMPVVIDLYDEEALATKSFIYSLLGKYSPSRQPVTIKILADLLIEDIEVTYDNYLYYRYEINDTSNINMLKLYSEGILLADAHGHLFPSKVLTRQEAVEIISRLSNPVIPERPEYIERNPIPILMYHEINTLPKEGPTGLYVSQNSFLQQLDVLKERGYNTITMDQLYSHWAHHVPIPPKPVVLTFDDGYASHYHFVSVELGKRGMTGTFYIITSMIDVDHLRTSNRLREMYEEGMEIGSHTVTHLDARYSSKANIVKEYKESKEALEDIIGSEIKHFCYPIGGVTPYARQTLKDLGYKTAVRTTYGKADRLQGMYDLRRIRIDYYDSIRGFLNKIK</sequence>
<dbReference type="InterPro" id="IPR001119">
    <property type="entry name" value="SLH_dom"/>
</dbReference>
<dbReference type="InterPro" id="IPR002509">
    <property type="entry name" value="NODB_dom"/>
</dbReference>
<dbReference type="GO" id="GO:0005576">
    <property type="term" value="C:extracellular region"/>
    <property type="evidence" value="ECO:0007669"/>
    <property type="project" value="UniProtKB-SubCell"/>
</dbReference>
<dbReference type="PROSITE" id="PS51272">
    <property type="entry name" value="SLH"/>
    <property type="match status" value="1"/>
</dbReference>
<keyword evidence="3" id="KW-0677">Repeat</keyword>
<dbReference type="Pfam" id="PF01522">
    <property type="entry name" value="Polysacc_deac_1"/>
    <property type="match status" value="1"/>
</dbReference>
<organism evidence="6 7">
    <name type="scientific">Natronincola peptidivorans</name>
    <dbReference type="NCBI Taxonomy" id="426128"/>
    <lineage>
        <taxon>Bacteria</taxon>
        <taxon>Bacillati</taxon>
        <taxon>Bacillota</taxon>
        <taxon>Clostridia</taxon>
        <taxon>Peptostreptococcales</taxon>
        <taxon>Natronincolaceae</taxon>
        <taxon>Natronincola</taxon>
    </lineage>
</organism>